<comment type="subcellular location">
    <subcellularLocation>
        <location evidence="1 8">Cell outer membrane</location>
        <topology evidence="1 8">Multi-pass membrane protein</topology>
    </subcellularLocation>
</comment>
<dbReference type="Gene3D" id="2.40.170.20">
    <property type="entry name" value="TonB-dependent receptor, beta-barrel domain"/>
    <property type="match status" value="1"/>
</dbReference>
<evidence type="ECO:0000313" key="12">
    <source>
        <dbReference type="Proteomes" id="UP000198984"/>
    </source>
</evidence>
<evidence type="ECO:0000256" key="7">
    <source>
        <dbReference type="ARBA" id="ARBA00023237"/>
    </source>
</evidence>
<dbReference type="NCBIfam" id="TIGR04056">
    <property type="entry name" value="OMP_RagA_SusC"/>
    <property type="match status" value="1"/>
</dbReference>
<dbReference type="STRING" id="573321.SAMN04488505_105311"/>
<keyword evidence="7 8" id="KW-0998">Cell outer membrane</keyword>
<evidence type="ECO:0000256" key="9">
    <source>
        <dbReference type="SAM" id="MobiDB-lite"/>
    </source>
</evidence>
<dbReference type="RefSeq" id="WP_143081090.1">
    <property type="nucleotide sequence ID" value="NZ_FOBB01000005.1"/>
</dbReference>
<dbReference type="Proteomes" id="UP000198984">
    <property type="component" value="Unassembled WGS sequence"/>
</dbReference>
<keyword evidence="4 8" id="KW-0812">Transmembrane</keyword>
<dbReference type="Pfam" id="PF13715">
    <property type="entry name" value="CarbopepD_reg_2"/>
    <property type="match status" value="1"/>
</dbReference>
<dbReference type="InterPro" id="IPR036942">
    <property type="entry name" value="Beta-barrel_TonB_sf"/>
</dbReference>
<dbReference type="Pfam" id="PF07715">
    <property type="entry name" value="Plug"/>
    <property type="match status" value="1"/>
</dbReference>
<dbReference type="GO" id="GO:0009279">
    <property type="term" value="C:cell outer membrane"/>
    <property type="evidence" value="ECO:0007669"/>
    <property type="project" value="UniProtKB-SubCell"/>
</dbReference>
<dbReference type="InterPro" id="IPR037066">
    <property type="entry name" value="Plug_dom_sf"/>
</dbReference>
<comment type="similarity">
    <text evidence="8">Belongs to the TonB-dependent receptor family.</text>
</comment>
<evidence type="ECO:0000256" key="1">
    <source>
        <dbReference type="ARBA" id="ARBA00004571"/>
    </source>
</evidence>
<evidence type="ECO:0000256" key="2">
    <source>
        <dbReference type="ARBA" id="ARBA00022448"/>
    </source>
</evidence>
<dbReference type="InterPro" id="IPR039426">
    <property type="entry name" value="TonB-dep_rcpt-like"/>
</dbReference>
<dbReference type="AlphaFoldDB" id="A0A1H8A3Y9"/>
<reference evidence="11 12" key="1">
    <citation type="submission" date="2016-10" db="EMBL/GenBank/DDBJ databases">
        <authorList>
            <person name="de Groot N.N."/>
        </authorList>
    </citation>
    <scope>NUCLEOTIDE SEQUENCE [LARGE SCALE GENOMIC DNA]</scope>
    <source>
        <strain evidence="11 12">DSM 21039</strain>
    </source>
</reference>
<evidence type="ECO:0000256" key="4">
    <source>
        <dbReference type="ARBA" id="ARBA00022692"/>
    </source>
</evidence>
<evidence type="ECO:0000256" key="8">
    <source>
        <dbReference type="PROSITE-ProRule" id="PRU01360"/>
    </source>
</evidence>
<dbReference type="NCBIfam" id="TIGR04057">
    <property type="entry name" value="SusC_RagA_signa"/>
    <property type="match status" value="1"/>
</dbReference>
<dbReference type="Gene3D" id="2.170.130.10">
    <property type="entry name" value="TonB-dependent receptor, plug domain"/>
    <property type="match status" value="1"/>
</dbReference>
<organism evidence="11 12">
    <name type="scientific">Chitinophaga rupis</name>
    <dbReference type="NCBI Taxonomy" id="573321"/>
    <lineage>
        <taxon>Bacteria</taxon>
        <taxon>Pseudomonadati</taxon>
        <taxon>Bacteroidota</taxon>
        <taxon>Chitinophagia</taxon>
        <taxon>Chitinophagales</taxon>
        <taxon>Chitinophagaceae</taxon>
        <taxon>Chitinophaga</taxon>
    </lineage>
</organism>
<dbReference type="InterPro" id="IPR023996">
    <property type="entry name" value="TonB-dep_OMP_SusC/RagA"/>
</dbReference>
<dbReference type="PANTHER" id="PTHR30069:SF29">
    <property type="entry name" value="HEMOGLOBIN AND HEMOGLOBIN-HAPTOGLOBIN-BINDING PROTEIN 1-RELATED"/>
    <property type="match status" value="1"/>
</dbReference>
<evidence type="ECO:0000256" key="6">
    <source>
        <dbReference type="ARBA" id="ARBA00023136"/>
    </source>
</evidence>
<dbReference type="EMBL" id="FOBB01000005">
    <property type="protein sequence ID" value="SEM65455.1"/>
    <property type="molecule type" value="Genomic_DNA"/>
</dbReference>
<dbReference type="OrthoDB" id="601301at2"/>
<dbReference type="InterPro" id="IPR018247">
    <property type="entry name" value="EF_Hand_1_Ca_BS"/>
</dbReference>
<dbReference type="GO" id="GO:0015344">
    <property type="term" value="F:siderophore uptake transmembrane transporter activity"/>
    <property type="evidence" value="ECO:0007669"/>
    <property type="project" value="TreeGrafter"/>
</dbReference>
<dbReference type="InterPro" id="IPR011662">
    <property type="entry name" value="Secretin/TonB_short_N"/>
</dbReference>
<dbReference type="SUPFAM" id="SSF56935">
    <property type="entry name" value="Porins"/>
    <property type="match status" value="1"/>
</dbReference>
<keyword evidence="5" id="KW-0732">Signal</keyword>
<evidence type="ECO:0000313" key="11">
    <source>
        <dbReference type="EMBL" id="SEM65455.1"/>
    </source>
</evidence>
<gene>
    <name evidence="11" type="ORF">SAMN04488505_105311</name>
</gene>
<accession>A0A1H8A3Y9</accession>
<sequence length="1160" mass="129686">MKKFDLFEDRHPYAWKSILCMKLTVLFLLATVLQATASTVYSQEAKVTLKQENKSIKLLFRRIAQQTSYRFIYQEDAASLDKLVSVDVQQKPVSEVLDMALNNTGFGFRMVNENLIVISPRGSEMQDIVLKGRIVDKNKQPVPGATIKLEGTNKGTTTDATGAFTLSVPASSKVTITAIGFLAQTVTVTDAGPLNIVLQEDTKGLSEVVVVGYGAQKRESVTGAVATIKGADLIKSPATNLSNSIAGRMPGVTAMQNTGEPGYDGSTIRIRGSNTLGNNDPLVVIDGVAARTGGLERLNPADIENMSVLKDASAAIYGARAANGVILVTTKRGKSGKPVLTYNFNQGWSQPTHIPEMANAPEYAQIRNELSLYKNVAPAEWSNAWSAYKQNGSYTSPTSGNTWTPPFSKDDITKYADGSDPWGHPNTDWYKSTLKTWSPVSNHTLQLSGGTDAIRYLTSFGYQKQDGYYKQSATGFDQYSLRINLDGKINKYMSVSVDMLGRQENRNFPTRSAGDIFRMLMRGKPTEPAFWPNGMPGPDIEYGNNPVVITTAQTGYSHDRRYYVQTNARLDITIPWVEGLKLSGNIAFDKYIKRTKDWQTPWYLYTWDGTSYEADGKTPKLNRSKRGTDQPTLEQADEDQANKLLRGLATYDRTFKGGHTVNLVFGMEKETVNNDNFSAFRKYFISTAIDQLVAGGDAEKTNDGGAWDRARLNYFGRAAYNYKEKYLAEFVWRVDGSYMFPANKRFGFFPGVLAGWRISEENFWKDNVSFMNYLKLRASWGKLGNDQIYFDDDNDGTLTLQEYQYYGTYGFNSYILNNTLTKSILEARLANPNITWEVANNYNVGLDGQLLDGKIYFELDAFINKRSGILVRRNASIPQSTGMTLPAENLGKVDNKGWEFNVGYTNKAGELSYNVSVNGGYAKNTIKFWDEPPGAPDWQKSTGRTMNTQIYYEYDGVFKDFNDIKNNTIDYSALTNDLRPGDMKFKDVNGDGKINGDDKTRMTKNSQPTFTGGLNANLQFKNFDFSMLIQGATGGAIHINTESGEIGNFTKDYFDHRWSPDNPSSVDPRVNDRNDTYWATGNTYWFRSTNYIRLKNVELGYNLSDLVKRRVGISSLRIYVNCLNLFTVDKLKILDPESINGNGQYYPQSRVINAGFSLTF</sequence>
<keyword evidence="6 8" id="KW-0472">Membrane</keyword>
<name>A0A1H8A3Y9_9BACT</name>
<protein>
    <submittedName>
        <fullName evidence="11">TonB-linked outer membrane protein, SusC/RagA family</fullName>
    </submittedName>
</protein>
<dbReference type="InterPro" id="IPR012910">
    <property type="entry name" value="Plug_dom"/>
</dbReference>
<feature type="compositionally biased region" description="Basic and acidic residues" evidence="9">
    <location>
        <begin position="989"/>
        <end position="1001"/>
    </location>
</feature>
<evidence type="ECO:0000259" key="10">
    <source>
        <dbReference type="SMART" id="SM00965"/>
    </source>
</evidence>
<evidence type="ECO:0000256" key="3">
    <source>
        <dbReference type="ARBA" id="ARBA00022452"/>
    </source>
</evidence>
<keyword evidence="12" id="KW-1185">Reference proteome</keyword>
<dbReference type="SMART" id="SM00965">
    <property type="entry name" value="STN"/>
    <property type="match status" value="1"/>
</dbReference>
<dbReference type="SUPFAM" id="SSF49464">
    <property type="entry name" value="Carboxypeptidase regulatory domain-like"/>
    <property type="match status" value="1"/>
</dbReference>
<keyword evidence="3 8" id="KW-1134">Transmembrane beta strand</keyword>
<dbReference type="FunFam" id="2.170.130.10:FF:000003">
    <property type="entry name" value="SusC/RagA family TonB-linked outer membrane protein"/>
    <property type="match status" value="1"/>
</dbReference>
<dbReference type="InterPro" id="IPR023997">
    <property type="entry name" value="TonB-dep_OMP_SusC/RagA_CS"/>
</dbReference>
<evidence type="ECO:0000256" key="5">
    <source>
        <dbReference type="ARBA" id="ARBA00022729"/>
    </source>
</evidence>
<feature type="domain" description="Secretin/TonB short N-terminal" evidence="10">
    <location>
        <begin position="69"/>
        <end position="121"/>
    </location>
</feature>
<keyword evidence="2 8" id="KW-0813">Transport</keyword>
<dbReference type="GO" id="GO:0044718">
    <property type="term" value="P:siderophore transmembrane transport"/>
    <property type="evidence" value="ECO:0007669"/>
    <property type="project" value="TreeGrafter"/>
</dbReference>
<dbReference type="InterPro" id="IPR008969">
    <property type="entry name" value="CarboxyPept-like_regulatory"/>
</dbReference>
<proteinExistence type="inferred from homology"/>
<dbReference type="PROSITE" id="PS00018">
    <property type="entry name" value="EF_HAND_1"/>
    <property type="match status" value="1"/>
</dbReference>
<dbReference type="Pfam" id="PF07660">
    <property type="entry name" value="STN"/>
    <property type="match status" value="1"/>
</dbReference>
<feature type="region of interest" description="Disordered" evidence="9">
    <location>
        <begin position="989"/>
        <end position="1008"/>
    </location>
</feature>
<dbReference type="PANTHER" id="PTHR30069">
    <property type="entry name" value="TONB-DEPENDENT OUTER MEMBRANE RECEPTOR"/>
    <property type="match status" value="1"/>
</dbReference>
<dbReference type="PROSITE" id="PS52016">
    <property type="entry name" value="TONB_DEPENDENT_REC_3"/>
    <property type="match status" value="1"/>
</dbReference>
<dbReference type="Gene3D" id="2.60.40.1120">
    <property type="entry name" value="Carboxypeptidase-like, regulatory domain"/>
    <property type="match status" value="1"/>
</dbReference>